<accession>A0A1H2RGJ4</accession>
<dbReference type="STRING" id="574349.SAMN05443545_101319"/>
<feature type="compositionally biased region" description="Basic and acidic residues" evidence="1">
    <location>
        <begin position="88"/>
        <end position="101"/>
    </location>
</feature>
<dbReference type="AlphaFoldDB" id="A0A1H2RGJ4"/>
<evidence type="ECO:0000313" key="3">
    <source>
        <dbReference type="Proteomes" id="UP000198500"/>
    </source>
</evidence>
<dbReference type="OrthoDB" id="6845395at2"/>
<reference evidence="2 3" key="1">
    <citation type="submission" date="2016-10" db="EMBL/GenBank/DDBJ databases">
        <authorList>
            <person name="de Groot N.N."/>
        </authorList>
    </citation>
    <scope>NUCLEOTIDE SEQUENCE [LARGE SCALE GENOMIC DNA]</scope>
    <source>
        <strain evidence="2 3">DSM 19219</strain>
    </source>
</reference>
<sequence>MNTRDTITLQAGAARIEMPTADAVQQILANLSHGQPEPQDRRSSPPEIGKKWHGQGGIYAGLMRNPDGLDYHLLVAEDGPGEAEDLEWGSRGEDEPEARGEWDGQANTLSLARSEHPHPVIDWVANLHIAGRMDWYLPARRELALCYANVPELFYRTWYWSSTQYSSNGAWGQGFDGGGQGGIIKFTELRARAVRRVFDH</sequence>
<organism evidence="2 3">
    <name type="scientific">Aidingimonas halophila</name>
    <dbReference type="NCBI Taxonomy" id="574349"/>
    <lineage>
        <taxon>Bacteria</taxon>
        <taxon>Pseudomonadati</taxon>
        <taxon>Pseudomonadota</taxon>
        <taxon>Gammaproteobacteria</taxon>
        <taxon>Oceanospirillales</taxon>
        <taxon>Halomonadaceae</taxon>
        <taxon>Aidingimonas</taxon>
    </lineage>
</organism>
<keyword evidence="3" id="KW-1185">Reference proteome</keyword>
<feature type="region of interest" description="Disordered" evidence="1">
    <location>
        <begin position="82"/>
        <end position="101"/>
    </location>
</feature>
<protein>
    <recommendedName>
        <fullName evidence="4">DUF1566 domain-containing protein</fullName>
    </recommendedName>
</protein>
<evidence type="ECO:0000256" key="1">
    <source>
        <dbReference type="SAM" id="MobiDB-lite"/>
    </source>
</evidence>
<dbReference type="RefSeq" id="WP_092567734.1">
    <property type="nucleotide sequence ID" value="NZ_BMXH01000001.1"/>
</dbReference>
<gene>
    <name evidence="2" type="ORF">SAMN05443545_101319</name>
</gene>
<evidence type="ECO:0008006" key="4">
    <source>
        <dbReference type="Google" id="ProtNLM"/>
    </source>
</evidence>
<proteinExistence type="predicted"/>
<dbReference type="EMBL" id="FNNI01000001">
    <property type="protein sequence ID" value="SDW18572.1"/>
    <property type="molecule type" value="Genomic_DNA"/>
</dbReference>
<dbReference type="Proteomes" id="UP000198500">
    <property type="component" value="Unassembled WGS sequence"/>
</dbReference>
<evidence type="ECO:0000313" key="2">
    <source>
        <dbReference type="EMBL" id="SDW18572.1"/>
    </source>
</evidence>
<name>A0A1H2RGJ4_9GAMM</name>